<dbReference type="EMBL" id="DF839635">
    <property type="protein sequence ID" value="GAT44265.1"/>
    <property type="molecule type" value="Genomic_DNA"/>
</dbReference>
<name>A0ABQ0L073_MYCCL</name>
<dbReference type="Proteomes" id="UP000815677">
    <property type="component" value="Unassembled WGS sequence"/>
</dbReference>
<keyword evidence="3" id="KW-1185">Reference proteome</keyword>
<feature type="region of interest" description="Disordered" evidence="1">
    <location>
        <begin position="80"/>
        <end position="103"/>
    </location>
</feature>
<sequence length="504" mass="55182">MRGRSSSTRPWLFALSLDRPWSSVAAGDDLRHRSHGVAPSSRRSGSPTPKRRSCGGPKQPLVPRFDDVGVVDKMQPRTPISAEATTSCSHSARPLSPSPSRCVPAHGCPEKDRAGAERAALVWPSGLMTKSLRQHTHRHLLAVPGTCPHASACPACAYQPHIHPSTNKTAFVAALGVFSRRQCHRPMSSLVAPFRTPRRPLTRSSILPRPAPRIQSVANPATALCTHLSVTISTTEAQTPTKACPLPSPLGYAALSNHPCSEEPHRVPLDGAARGSSGWIAGERHVPDLLVILGAQPCSSACERALPAPEMLYAEDVDPEAYHLWRRCVLLRRCWRRQRRIPTITYSRHLLATSYPPPTPAIICCIACWPATALTASFAGARLLCPTARSRARFPTKVLQATFRRRCWELIAQCPAWLSGVPGMSAPSDYTYRTRRRSSTVVGAGVGEVLRTRKPSSKPQLDMLLNELVDASRALQAFRVFFSYPRLPKRALQAVFRPAARAMR</sequence>
<proteinExistence type="predicted"/>
<feature type="region of interest" description="Disordered" evidence="1">
    <location>
        <begin position="23"/>
        <end position="64"/>
    </location>
</feature>
<gene>
    <name evidence="2" type="ORF">MCHLO_01903</name>
</gene>
<accession>A0ABQ0L073</accession>
<evidence type="ECO:0000256" key="1">
    <source>
        <dbReference type="SAM" id="MobiDB-lite"/>
    </source>
</evidence>
<evidence type="ECO:0000313" key="3">
    <source>
        <dbReference type="Proteomes" id="UP000815677"/>
    </source>
</evidence>
<protein>
    <submittedName>
        <fullName evidence="2">Uncharacterized protein</fullName>
    </submittedName>
</protein>
<reference evidence="2" key="1">
    <citation type="submission" date="2014-09" db="EMBL/GenBank/DDBJ databases">
        <title>Genome sequence of the luminous mushroom Mycena chlorophos for searching fungal bioluminescence genes.</title>
        <authorList>
            <person name="Tanaka Y."/>
            <person name="Kasuga D."/>
            <person name="Oba Y."/>
            <person name="Hase S."/>
            <person name="Sato K."/>
            <person name="Oba Y."/>
            <person name="Sakakibara Y."/>
        </authorList>
    </citation>
    <scope>NUCLEOTIDE SEQUENCE</scope>
</reference>
<organism evidence="2 3">
    <name type="scientific">Mycena chlorophos</name>
    <name type="common">Agaric fungus</name>
    <name type="synonym">Agaricus chlorophos</name>
    <dbReference type="NCBI Taxonomy" id="658473"/>
    <lineage>
        <taxon>Eukaryota</taxon>
        <taxon>Fungi</taxon>
        <taxon>Dikarya</taxon>
        <taxon>Basidiomycota</taxon>
        <taxon>Agaricomycotina</taxon>
        <taxon>Agaricomycetes</taxon>
        <taxon>Agaricomycetidae</taxon>
        <taxon>Agaricales</taxon>
        <taxon>Marasmiineae</taxon>
        <taxon>Mycenaceae</taxon>
        <taxon>Mycena</taxon>
    </lineage>
</organism>
<evidence type="ECO:0000313" key="2">
    <source>
        <dbReference type="EMBL" id="GAT44265.1"/>
    </source>
</evidence>